<organism evidence="2 3">
    <name type="scientific">Rhizoclosmatium globosum</name>
    <dbReference type="NCBI Taxonomy" id="329046"/>
    <lineage>
        <taxon>Eukaryota</taxon>
        <taxon>Fungi</taxon>
        <taxon>Fungi incertae sedis</taxon>
        <taxon>Chytridiomycota</taxon>
        <taxon>Chytridiomycota incertae sedis</taxon>
        <taxon>Chytridiomycetes</taxon>
        <taxon>Chytridiales</taxon>
        <taxon>Chytriomycetaceae</taxon>
        <taxon>Rhizoclosmatium</taxon>
    </lineage>
</organism>
<evidence type="ECO:0000313" key="2">
    <source>
        <dbReference type="EMBL" id="ORY50346.1"/>
    </source>
</evidence>
<reference evidence="2 3" key="1">
    <citation type="submission" date="2016-07" db="EMBL/GenBank/DDBJ databases">
        <title>Pervasive Adenine N6-methylation of Active Genes in Fungi.</title>
        <authorList>
            <consortium name="DOE Joint Genome Institute"/>
            <person name="Mondo S.J."/>
            <person name="Dannebaum R.O."/>
            <person name="Kuo R.C."/>
            <person name="Labutti K."/>
            <person name="Haridas S."/>
            <person name="Kuo A."/>
            <person name="Salamov A."/>
            <person name="Ahrendt S.R."/>
            <person name="Lipzen A."/>
            <person name="Sullivan W."/>
            <person name="Andreopoulos W.B."/>
            <person name="Clum A."/>
            <person name="Lindquist E."/>
            <person name="Daum C."/>
            <person name="Ramamoorthy G.K."/>
            <person name="Gryganskyi A."/>
            <person name="Culley D."/>
            <person name="Magnuson J.K."/>
            <person name="James T.Y."/>
            <person name="O'Malley M.A."/>
            <person name="Stajich J.E."/>
            <person name="Spatafora J.W."/>
            <person name="Visel A."/>
            <person name="Grigoriev I.V."/>
        </authorList>
    </citation>
    <scope>NUCLEOTIDE SEQUENCE [LARGE SCALE GENOMIC DNA]</scope>
    <source>
        <strain evidence="2 3">JEL800</strain>
    </source>
</reference>
<feature type="compositionally biased region" description="Low complexity" evidence="1">
    <location>
        <begin position="46"/>
        <end position="56"/>
    </location>
</feature>
<dbReference type="EMBL" id="MCGO01000007">
    <property type="protein sequence ID" value="ORY50346.1"/>
    <property type="molecule type" value="Genomic_DNA"/>
</dbReference>
<dbReference type="AlphaFoldDB" id="A0A1Y2CTX4"/>
<protein>
    <submittedName>
        <fullName evidence="2">Uncharacterized protein</fullName>
    </submittedName>
</protein>
<accession>A0A1Y2CTX4</accession>
<feature type="region of interest" description="Disordered" evidence="1">
    <location>
        <begin position="1"/>
        <end position="106"/>
    </location>
</feature>
<evidence type="ECO:0000256" key="1">
    <source>
        <dbReference type="SAM" id="MobiDB-lite"/>
    </source>
</evidence>
<name>A0A1Y2CTX4_9FUNG</name>
<gene>
    <name evidence="2" type="ORF">BCR33DRAFT_713170</name>
</gene>
<feature type="compositionally biased region" description="Low complexity" evidence="1">
    <location>
        <begin position="26"/>
        <end position="38"/>
    </location>
</feature>
<dbReference type="Proteomes" id="UP000193642">
    <property type="component" value="Unassembled WGS sequence"/>
</dbReference>
<proteinExistence type="predicted"/>
<comment type="caution">
    <text evidence="2">The sequence shown here is derived from an EMBL/GenBank/DDBJ whole genome shotgun (WGS) entry which is preliminary data.</text>
</comment>
<feature type="compositionally biased region" description="Pro residues" evidence="1">
    <location>
        <begin position="57"/>
        <end position="71"/>
    </location>
</feature>
<evidence type="ECO:0000313" key="3">
    <source>
        <dbReference type="Proteomes" id="UP000193642"/>
    </source>
</evidence>
<keyword evidence="3" id="KW-1185">Reference proteome</keyword>
<sequence length="106" mass="11197">MMGSGGKGTSSNKKQATISSFFAKKPAPVQPVTPRAAPTVPPPVPVSVSVSVSNTEPPLPLEPGPPPTPTPKRPRRIIDESDNESDVEERAQKKPRVSIADFGFVV</sequence>